<name>A0A8B8DN93_CRAVI</name>
<accession>A0A8B8DN93</accession>
<dbReference type="AlphaFoldDB" id="A0A8B8DN93"/>
<dbReference type="GeneID" id="111128076"/>
<evidence type="ECO:0000256" key="1">
    <source>
        <dbReference type="SAM" id="MobiDB-lite"/>
    </source>
</evidence>
<dbReference type="Proteomes" id="UP000694844">
    <property type="component" value="Chromosome 1"/>
</dbReference>
<dbReference type="RefSeq" id="XP_022329719.1">
    <property type="nucleotide sequence ID" value="XM_022474011.1"/>
</dbReference>
<reference evidence="3 4" key="2">
    <citation type="submission" date="2025-04" db="UniProtKB">
        <authorList>
            <consortium name="RefSeq"/>
        </authorList>
    </citation>
    <scope>IDENTIFICATION</scope>
    <source>
        <tissue evidence="3 4">Whole sample</tissue>
    </source>
</reference>
<evidence type="ECO:0000313" key="2">
    <source>
        <dbReference type="Proteomes" id="UP000694844"/>
    </source>
</evidence>
<reference evidence="2" key="1">
    <citation type="submission" date="2024-06" db="UniProtKB">
        <authorList>
            <consortium name="RefSeq"/>
        </authorList>
    </citation>
    <scope>NUCLEOTIDE SEQUENCE [LARGE SCALE GENOMIC DNA]</scope>
</reference>
<organism evidence="2 3">
    <name type="scientific">Crassostrea virginica</name>
    <name type="common">Eastern oyster</name>
    <dbReference type="NCBI Taxonomy" id="6565"/>
    <lineage>
        <taxon>Eukaryota</taxon>
        <taxon>Metazoa</taxon>
        <taxon>Spiralia</taxon>
        <taxon>Lophotrochozoa</taxon>
        <taxon>Mollusca</taxon>
        <taxon>Bivalvia</taxon>
        <taxon>Autobranchia</taxon>
        <taxon>Pteriomorphia</taxon>
        <taxon>Ostreida</taxon>
        <taxon>Ostreoidea</taxon>
        <taxon>Ostreidae</taxon>
        <taxon>Crassostrea</taxon>
    </lineage>
</organism>
<feature type="compositionally biased region" description="Polar residues" evidence="1">
    <location>
        <begin position="37"/>
        <end position="46"/>
    </location>
</feature>
<dbReference type="RefSeq" id="XP_022329647.1">
    <property type="nucleotide sequence ID" value="XM_022473939.1"/>
</dbReference>
<evidence type="ECO:0000313" key="3">
    <source>
        <dbReference type="RefSeq" id="XP_022329647.1"/>
    </source>
</evidence>
<feature type="region of interest" description="Disordered" evidence="1">
    <location>
        <begin position="1"/>
        <end position="153"/>
    </location>
</feature>
<sequence>MAGVQPPQPYPVSITSSTRPLPQNYQQKPFAAGSAMQAETTMSPGASQRGPKVPQTVSRVESAEKASPMERPPDTGPRVKEQDPRLSPDISIVKVENELGPEETGMLDMYVSDMGRSGAGPSHGQNDEDQSDYDVEEPPGDMHRDEMSNESGNLSMDQSGNWYMGNFREPLSASLDSLRTSTCMPWKRTGISRTSKSSGFPELETCQVVAGIVHRLVQNPGGIKRVCAHCKRQGNKFACGMFRRSYYRCEECQVSFCRPNFKDCFQQWHLQLELDNMEKNIENNDHFDRSALF</sequence>
<dbReference type="OrthoDB" id="6274627at2759"/>
<feature type="compositionally biased region" description="Polar residues" evidence="1">
    <location>
        <begin position="13"/>
        <end position="27"/>
    </location>
</feature>
<keyword evidence="2" id="KW-1185">Reference proteome</keyword>
<protein>
    <submittedName>
        <fullName evidence="3 4">Uncharacterized protein LOC111128076 isoform X5</fullName>
    </submittedName>
</protein>
<feature type="compositionally biased region" description="Basic and acidic residues" evidence="1">
    <location>
        <begin position="61"/>
        <end position="86"/>
    </location>
</feature>
<gene>
    <name evidence="3 4" type="primary">LOC111128076</name>
</gene>
<evidence type="ECO:0000313" key="4">
    <source>
        <dbReference type="RefSeq" id="XP_022329719.1"/>
    </source>
</evidence>
<proteinExistence type="predicted"/>
<feature type="compositionally biased region" description="Acidic residues" evidence="1">
    <location>
        <begin position="127"/>
        <end position="139"/>
    </location>
</feature>
<feature type="compositionally biased region" description="Pro residues" evidence="1">
    <location>
        <begin position="1"/>
        <end position="10"/>
    </location>
</feature>